<evidence type="ECO:0000313" key="2">
    <source>
        <dbReference type="Proteomes" id="UP001403094"/>
    </source>
</evidence>
<reference evidence="1 2" key="1">
    <citation type="journal article" date="2019" name="Int. J. Syst. Evol. Microbiol.">
        <title>The Global Catalogue of Microorganisms (GCM) 10K type strain sequencing project: providing services to taxonomists for standard genome sequencing and annotation.</title>
        <authorList>
            <consortium name="The Broad Institute Genomics Platform"/>
            <consortium name="The Broad Institute Genome Sequencing Center for Infectious Disease"/>
            <person name="Wu L."/>
            <person name="Ma J."/>
        </authorList>
    </citation>
    <scope>NUCLEOTIDE SEQUENCE [LARGE SCALE GENOMIC DNA]</scope>
    <source>
        <strain evidence="1 2">JCM 14549</strain>
    </source>
</reference>
<dbReference type="EMBL" id="BAAANQ010000002">
    <property type="protein sequence ID" value="GAA2045812.1"/>
    <property type="molecule type" value="Genomic_DNA"/>
</dbReference>
<organism evidence="1 2">
    <name type="scientific">Streptomyces cheonanensis</name>
    <dbReference type="NCBI Taxonomy" id="312720"/>
    <lineage>
        <taxon>Bacteria</taxon>
        <taxon>Bacillati</taxon>
        <taxon>Actinomycetota</taxon>
        <taxon>Actinomycetes</taxon>
        <taxon>Kitasatosporales</taxon>
        <taxon>Streptomycetaceae</taxon>
        <taxon>Streptomyces</taxon>
    </lineage>
</organism>
<evidence type="ECO:0000313" key="1">
    <source>
        <dbReference type="EMBL" id="GAA2045812.1"/>
    </source>
</evidence>
<comment type="caution">
    <text evidence="1">The sequence shown here is derived from an EMBL/GenBank/DDBJ whole genome shotgun (WGS) entry which is preliminary data.</text>
</comment>
<proteinExistence type="predicted"/>
<accession>A0ABN2UXR9</accession>
<protein>
    <submittedName>
        <fullName evidence="1">Uncharacterized protein</fullName>
    </submittedName>
</protein>
<keyword evidence="2" id="KW-1185">Reference proteome</keyword>
<dbReference type="RefSeq" id="WP_346069875.1">
    <property type="nucleotide sequence ID" value="NZ_BAAANQ010000002.1"/>
</dbReference>
<name>A0ABN2UXR9_9ACTN</name>
<dbReference type="Proteomes" id="UP001403094">
    <property type="component" value="Unassembled WGS sequence"/>
</dbReference>
<gene>
    <name evidence="1" type="ORF">GCM10009757_12800</name>
</gene>
<sequence>MAELLKVARLTGQAHRTWDEFVAGSRLRRVSAPDGTVEWTVPADWSVEEDKALRAVALRMVGLMRQIDQDLLGRALRDLDVPGGGS</sequence>